<keyword evidence="2" id="KW-1185">Reference proteome</keyword>
<sequence length="120" mass="12857">MSLPGVAESQSRGELTASLDGCSGPTFITAATAKEAWYRFTGLDGTRSRSKSKVAGTSANTGTNEEIAWRKPFSFSKTKGRVDRAQERKPHVYPFGGFEDGIAACIAQNTDIALGKPLDR</sequence>
<reference evidence="1 2" key="1">
    <citation type="journal article" date="2020" name="Nature">
        <title>Six reference-quality genomes reveal evolution of bat adaptations.</title>
        <authorList>
            <person name="Jebb D."/>
            <person name="Huang Z."/>
            <person name="Pippel M."/>
            <person name="Hughes G.M."/>
            <person name="Lavrichenko K."/>
            <person name="Devanna P."/>
            <person name="Winkler S."/>
            <person name="Jermiin L.S."/>
            <person name="Skirmuntt E.C."/>
            <person name="Katzourakis A."/>
            <person name="Burkitt-Gray L."/>
            <person name="Ray D.A."/>
            <person name="Sullivan K.A.M."/>
            <person name="Roscito J.G."/>
            <person name="Kirilenko B.M."/>
            <person name="Davalos L.M."/>
            <person name="Corthals A.P."/>
            <person name="Power M.L."/>
            <person name="Jones G."/>
            <person name="Ransome R.D."/>
            <person name="Dechmann D.K.N."/>
            <person name="Locatelli A.G."/>
            <person name="Puechmaille S.J."/>
            <person name="Fedrigo O."/>
            <person name="Jarvis E.D."/>
            <person name="Hiller M."/>
            <person name="Vernes S.C."/>
            <person name="Myers E.W."/>
            <person name="Teeling E.C."/>
        </authorList>
    </citation>
    <scope>NUCLEOTIDE SEQUENCE [LARGE SCALE GENOMIC DNA]</scope>
    <source>
        <strain evidence="1">MMyoMyo1</strain>
        <tissue evidence="1">Flight muscle</tissue>
    </source>
</reference>
<proteinExistence type="predicted"/>
<dbReference type="Proteomes" id="UP000527355">
    <property type="component" value="Unassembled WGS sequence"/>
</dbReference>
<organism evidence="1 2">
    <name type="scientific">Myotis myotis</name>
    <name type="common">Greater mouse-eared bat</name>
    <name type="synonym">Vespertilio myotis</name>
    <dbReference type="NCBI Taxonomy" id="51298"/>
    <lineage>
        <taxon>Eukaryota</taxon>
        <taxon>Metazoa</taxon>
        <taxon>Chordata</taxon>
        <taxon>Craniata</taxon>
        <taxon>Vertebrata</taxon>
        <taxon>Euteleostomi</taxon>
        <taxon>Mammalia</taxon>
        <taxon>Eutheria</taxon>
        <taxon>Laurasiatheria</taxon>
        <taxon>Chiroptera</taxon>
        <taxon>Yangochiroptera</taxon>
        <taxon>Vespertilionidae</taxon>
        <taxon>Myotis</taxon>
    </lineage>
</organism>
<name>A0A7J7XI29_MYOMY</name>
<gene>
    <name evidence="1" type="ORF">mMyoMyo1_011822</name>
</gene>
<accession>A0A7J7XI29</accession>
<comment type="caution">
    <text evidence="1">The sequence shown here is derived from an EMBL/GenBank/DDBJ whole genome shotgun (WGS) entry which is preliminary data.</text>
</comment>
<evidence type="ECO:0000313" key="1">
    <source>
        <dbReference type="EMBL" id="KAF6349282.1"/>
    </source>
</evidence>
<protein>
    <submittedName>
        <fullName evidence="1">Uncharacterized protein</fullName>
    </submittedName>
</protein>
<evidence type="ECO:0000313" key="2">
    <source>
        <dbReference type="Proteomes" id="UP000527355"/>
    </source>
</evidence>
<dbReference type="EMBL" id="JABWUV010000006">
    <property type="protein sequence ID" value="KAF6349282.1"/>
    <property type="molecule type" value="Genomic_DNA"/>
</dbReference>
<dbReference type="AlphaFoldDB" id="A0A7J7XI29"/>